<sequence length="238" mass="26902">MNKKLKKALQNAFEPPKPIHEKEFIKQFPQPTISTLSFVLSQIRYIQKYVWIVSFAVFLIALMGARAFEKDVLWVISALIPFIALSLVTENARSNTYSMAEFEMSARFSLKSIVLARMGILGGCHLILLVILIPLSAAYSVATVFQVGLYLLVPYLLTTCIGLLAVRKVHGKEAIYVCMGIAISVSGLNMFIRTIFPYIYTNEYNLNWLILLLIIGVSVIVELRKNIKQTEELTWSFS</sequence>
<proteinExistence type="predicted"/>
<organism evidence="2 3">
    <name type="scientific">Bacteroides xylanisolvens</name>
    <dbReference type="NCBI Taxonomy" id="371601"/>
    <lineage>
        <taxon>Bacteria</taxon>
        <taxon>Pseudomonadati</taxon>
        <taxon>Bacteroidota</taxon>
        <taxon>Bacteroidia</taxon>
        <taxon>Bacteroidales</taxon>
        <taxon>Bacteroidaceae</taxon>
        <taxon>Bacteroides</taxon>
    </lineage>
</organism>
<name>A0A921LHT5_9BACE</name>
<feature type="transmembrane region" description="Helical" evidence="1">
    <location>
        <begin position="49"/>
        <end position="68"/>
    </location>
</feature>
<evidence type="ECO:0000313" key="3">
    <source>
        <dbReference type="Proteomes" id="UP000747074"/>
    </source>
</evidence>
<reference evidence="2" key="1">
    <citation type="journal article" date="2021" name="PeerJ">
        <title>Extensive microbial diversity within the chicken gut microbiome revealed by metagenomics and culture.</title>
        <authorList>
            <person name="Gilroy R."/>
            <person name="Ravi A."/>
            <person name="Getino M."/>
            <person name="Pursley I."/>
            <person name="Horton D.L."/>
            <person name="Alikhan N.F."/>
            <person name="Baker D."/>
            <person name="Gharbi K."/>
            <person name="Hall N."/>
            <person name="Watson M."/>
            <person name="Adriaenssens E.M."/>
            <person name="Foster-Nyarko E."/>
            <person name="Jarju S."/>
            <person name="Secka A."/>
            <person name="Antonio M."/>
            <person name="Oren A."/>
            <person name="Chaudhuri R.R."/>
            <person name="La Ragione R."/>
            <person name="Hildebrand F."/>
            <person name="Pallen M.J."/>
        </authorList>
    </citation>
    <scope>NUCLEOTIDE SEQUENCE</scope>
    <source>
        <strain evidence="2">CHK154-13316</strain>
    </source>
</reference>
<feature type="transmembrane region" description="Helical" evidence="1">
    <location>
        <begin position="74"/>
        <end position="92"/>
    </location>
</feature>
<evidence type="ECO:0000313" key="2">
    <source>
        <dbReference type="EMBL" id="HJG12786.1"/>
    </source>
</evidence>
<dbReference type="Proteomes" id="UP000747074">
    <property type="component" value="Unassembled WGS sequence"/>
</dbReference>
<gene>
    <name evidence="2" type="ORF">K8V07_12780</name>
</gene>
<keyword evidence="1" id="KW-0812">Transmembrane</keyword>
<reference evidence="2" key="2">
    <citation type="submission" date="2021-09" db="EMBL/GenBank/DDBJ databases">
        <authorList>
            <person name="Gilroy R."/>
        </authorList>
    </citation>
    <scope>NUCLEOTIDE SEQUENCE</scope>
    <source>
        <strain evidence="2">CHK154-13316</strain>
    </source>
</reference>
<comment type="caution">
    <text evidence="2">The sequence shown here is derived from an EMBL/GenBank/DDBJ whole genome shotgun (WGS) entry which is preliminary data.</text>
</comment>
<keyword evidence="1" id="KW-0472">Membrane</keyword>
<keyword evidence="1" id="KW-1133">Transmembrane helix</keyword>
<feature type="transmembrane region" description="Helical" evidence="1">
    <location>
        <begin position="113"/>
        <end position="135"/>
    </location>
</feature>
<evidence type="ECO:0000256" key="1">
    <source>
        <dbReference type="SAM" id="Phobius"/>
    </source>
</evidence>
<feature type="transmembrane region" description="Helical" evidence="1">
    <location>
        <begin position="174"/>
        <end position="200"/>
    </location>
</feature>
<accession>A0A921LHT5</accession>
<dbReference type="EMBL" id="DYVL01000152">
    <property type="protein sequence ID" value="HJG12786.1"/>
    <property type="molecule type" value="Genomic_DNA"/>
</dbReference>
<feature type="transmembrane region" description="Helical" evidence="1">
    <location>
        <begin position="147"/>
        <end position="167"/>
    </location>
</feature>
<feature type="transmembrane region" description="Helical" evidence="1">
    <location>
        <begin position="206"/>
        <end position="223"/>
    </location>
</feature>
<protein>
    <submittedName>
        <fullName evidence="2">Uncharacterized protein</fullName>
    </submittedName>
</protein>
<dbReference type="AlphaFoldDB" id="A0A921LHT5"/>